<name>A0AAI9HW33_PROST</name>
<proteinExistence type="predicted"/>
<gene>
    <name evidence="1" type="ORF">JRA39_000183</name>
</gene>
<comment type="caution">
    <text evidence="1">The sequence shown here is derived from an EMBL/GenBank/DDBJ whole genome shotgun (WGS) entry which is preliminary data.</text>
</comment>
<reference evidence="1" key="1">
    <citation type="submission" date="2024-02" db="EMBL/GenBank/DDBJ databases">
        <authorList>
            <consortium name="Clinical and Environmental Microbiology Branch: Whole genome sequencing antimicrobial resistance pathogens in the healthcare setting"/>
        </authorList>
    </citation>
    <scope>NUCLEOTIDE SEQUENCE</scope>
    <source>
        <strain evidence="1">2020GO-00142</strain>
    </source>
</reference>
<organism evidence="1">
    <name type="scientific">Providencia stuartii</name>
    <dbReference type="NCBI Taxonomy" id="588"/>
    <lineage>
        <taxon>Bacteria</taxon>
        <taxon>Pseudomonadati</taxon>
        <taxon>Pseudomonadota</taxon>
        <taxon>Gammaproteobacteria</taxon>
        <taxon>Enterobacterales</taxon>
        <taxon>Morganellaceae</taxon>
        <taxon>Providencia</taxon>
    </lineage>
</organism>
<dbReference type="AlphaFoldDB" id="A0AAI9HW33"/>
<protein>
    <submittedName>
        <fullName evidence="1">Uncharacterized protein</fullName>
    </submittedName>
</protein>
<dbReference type="EMBL" id="AAZDVE040000001">
    <property type="protein sequence ID" value="EMP9431196.1"/>
    <property type="molecule type" value="Genomic_DNA"/>
</dbReference>
<accession>A0AAI9HW33</accession>
<sequence length="71" mass="8122">MLRHSKFPSSYRKKDHFVLLICYQNGGFGFTVKITPTGYFSRIAKIFGLVQVWLFRGGGAVTWIRLTVLPV</sequence>
<evidence type="ECO:0000313" key="1">
    <source>
        <dbReference type="EMBL" id="EMP9431196.1"/>
    </source>
</evidence>